<feature type="compositionally biased region" description="Polar residues" evidence="1">
    <location>
        <begin position="47"/>
        <end position="58"/>
    </location>
</feature>
<accession>A0A284VNX6</accession>
<protein>
    <submittedName>
        <fullName evidence="2">Uncharacterized protein</fullName>
    </submittedName>
</protein>
<dbReference type="EMBL" id="FZMP01000132">
    <property type="protein sequence ID" value="SNQ60985.1"/>
    <property type="molecule type" value="Genomic_DNA"/>
</dbReference>
<name>A0A284VNX6_9EURY</name>
<organism evidence="2 3">
    <name type="scientific">Candidatus Methanoperedens nitratireducens</name>
    <dbReference type="NCBI Taxonomy" id="1392998"/>
    <lineage>
        <taxon>Archaea</taxon>
        <taxon>Methanobacteriati</taxon>
        <taxon>Methanobacteriota</taxon>
        <taxon>Stenosarchaea group</taxon>
        <taxon>Methanomicrobia</taxon>
        <taxon>Methanosarcinales</taxon>
        <taxon>ANME-2 cluster</taxon>
        <taxon>Candidatus Methanoperedentaceae</taxon>
        <taxon>Candidatus Methanoperedens</taxon>
    </lineage>
</organism>
<dbReference type="AlphaFoldDB" id="A0A284VNX6"/>
<evidence type="ECO:0000313" key="2">
    <source>
        <dbReference type="EMBL" id="SNQ60985.1"/>
    </source>
</evidence>
<keyword evidence="3" id="KW-1185">Reference proteome</keyword>
<reference evidence="3" key="1">
    <citation type="submission" date="2017-06" db="EMBL/GenBank/DDBJ databases">
        <authorList>
            <person name="Cremers G."/>
        </authorList>
    </citation>
    <scope>NUCLEOTIDE SEQUENCE [LARGE SCALE GENOMIC DNA]</scope>
</reference>
<feature type="region of interest" description="Disordered" evidence="1">
    <location>
        <begin position="38"/>
        <end position="58"/>
    </location>
</feature>
<sequence>MLTLYRNQPIAELVAELAEKQNVLVELTVKHTLLKKSERSGWKGPSMASTSMASDGRR</sequence>
<proteinExistence type="predicted"/>
<gene>
    <name evidence="2" type="ORF">MNV_2170010</name>
</gene>
<evidence type="ECO:0000256" key="1">
    <source>
        <dbReference type="SAM" id="MobiDB-lite"/>
    </source>
</evidence>
<evidence type="ECO:0000313" key="3">
    <source>
        <dbReference type="Proteomes" id="UP000218615"/>
    </source>
</evidence>
<dbReference type="Proteomes" id="UP000218615">
    <property type="component" value="Unassembled WGS sequence"/>
</dbReference>